<dbReference type="AlphaFoldDB" id="A0A3P3Q3M9"/>
<dbReference type="RefSeq" id="WP_124950828.1">
    <property type="nucleotide sequence ID" value="NZ_RRCM01000001.1"/>
</dbReference>
<dbReference type="Gene3D" id="3.80.10.10">
    <property type="entry name" value="Ribonuclease Inhibitor"/>
    <property type="match status" value="1"/>
</dbReference>
<evidence type="ECO:0000313" key="2">
    <source>
        <dbReference type="EMBL" id="RRJ15837.1"/>
    </source>
</evidence>
<evidence type="ECO:0000256" key="1">
    <source>
        <dbReference type="SAM" id="Phobius"/>
    </source>
</evidence>
<accession>A0A3P3Q3M9</accession>
<organism evidence="2 3">
    <name type="scientific">Lachnoanaerobaculum orale</name>
    <dbReference type="NCBI Taxonomy" id="979627"/>
    <lineage>
        <taxon>Bacteria</taxon>
        <taxon>Bacillati</taxon>
        <taxon>Bacillota</taxon>
        <taxon>Clostridia</taxon>
        <taxon>Lachnospirales</taxon>
        <taxon>Lachnospiraceae</taxon>
        <taxon>Lachnoanaerobaculum</taxon>
    </lineage>
</organism>
<keyword evidence="1" id="KW-0812">Transmembrane</keyword>
<keyword evidence="1" id="KW-1133">Transmembrane helix</keyword>
<gene>
    <name evidence="2" type="ORF">EHW90_01975</name>
</gene>
<name>A0A3P3Q3M9_9FIRM</name>
<keyword evidence="1" id="KW-0472">Membrane</keyword>
<dbReference type="EMBL" id="RRCM01000001">
    <property type="protein sequence ID" value="RRJ15837.1"/>
    <property type="molecule type" value="Genomic_DNA"/>
</dbReference>
<dbReference type="InterPro" id="IPR032675">
    <property type="entry name" value="LRR_dom_sf"/>
</dbReference>
<protein>
    <submittedName>
        <fullName evidence="2">Uncharacterized protein</fullName>
    </submittedName>
</protein>
<evidence type="ECO:0000313" key="3">
    <source>
        <dbReference type="Proteomes" id="UP000276982"/>
    </source>
</evidence>
<keyword evidence="3" id="KW-1185">Reference proteome</keyword>
<comment type="caution">
    <text evidence="2">The sequence shown here is derived from an EMBL/GenBank/DDBJ whole genome shotgun (WGS) entry which is preliminary data.</text>
</comment>
<sequence>MPSNNRQTEDELQEKALYNILQYKKIICATLIIIIVFALYTVNKIAFFHDPEFERFVRETKVYSTMFAIDKYKRYKPIDGVIWKNDLKDIEDIYLDFREYKIRDIGDLVYFKNAKSIWLVYSSAYDGDKSIYDDEHVLDNLYKIKDLKYLDELQLYHLKLDDEAIENIKKMFPNASVVIE</sequence>
<feature type="transmembrane region" description="Helical" evidence="1">
    <location>
        <begin position="20"/>
        <end position="42"/>
    </location>
</feature>
<proteinExistence type="predicted"/>
<dbReference type="Proteomes" id="UP000276982">
    <property type="component" value="Unassembled WGS sequence"/>
</dbReference>
<reference evidence="2 3" key="1">
    <citation type="submission" date="2018-11" db="EMBL/GenBank/DDBJ databases">
        <title>Genome sequencing of Lachnoanaerobaculum orale DSM 24553T.</title>
        <authorList>
            <person name="Kook J.-K."/>
            <person name="Park S.-N."/>
            <person name="Lim Y.K."/>
        </authorList>
    </citation>
    <scope>NUCLEOTIDE SEQUENCE [LARGE SCALE GENOMIC DNA]</scope>
    <source>
        <strain evidence="2 3">DSM 24553</strain>
    </source>
</reference>